<dbReference type="AlphaFoldDB" id="A0A4Q7ZRK6"/>
<protein>
    <recommendedName>
        <fullName evidence="3">WD40 repeat protein</fullName>
    </recommendedName>
</protein>
<reference evidence="1 2" key="1">
    <citation type="submission" date="2019-02" db="EMBL/GenBank/DDBJ databases">
        <title>Sequencing the genomes of 1000 actinobacteria strains.</title>
        <authorList>
            <person name="Klenk H.-P."/>
        </authorList>
    </citation>
    <scope>NUCLEOTIDE SEQUENCE [LARGE SCALE GENOMIC DNA]</scope>
    <source>
        <strain evidence="1 2">DSM 45162</strain>
    </source>
</reference>
<dbReference type="RefSeq" id="WP_130511928.1">
    <property type="nucleotide sequence ID" value="NZ_SHKY01000001.1"/>
</dbReference>
<accession>A0A4Q7ZRK6</accession>
<dbReference type="Proteomes" id="UP000292564">
    <property type="component" value="Unassembled WGS sequence"/>
</dbReference>
<sequence length="361" mass="38240">MSVVLDRPAARPRGIGLAWLGVCLLAGGALLLGGSPAPTAPPALRLPIEQAWPKAQRAAIAGHLDDGPLFTPGLFLDATTVVGTAPSPDARWLRLVVRTADGAVRQLHRLPYDRDPEFGAFARSGDDVLWAQDTEDAPVQIWAANLRAGTPARRLTADAGGAVFSSTQYDLVVAAGRVYWTAVRDRSTATEIRSVALGGGTVQIHTEPGKWALSAWPWLSADNRLRNLSTGRDIEAPSPPAGLTTCTPAWCRVMVMTSSGDLHRIDLMHPDGTARRRIAGGAARAAVAEIAILDRFEILYEPGPESDLTGTAKLLVYDIGTGQSVDVSAAAGRVATGEGVLWWATGDDTGTVWHSLDLRTV</sequence>
<comment type="caution">
    <text evidence="1">The sequence shown here is derived from an EMBL/GenBank/DDBJ whole genome shotgun (WGS) entry which is preliminary data.</text>
</comment>
<evidence type="ECO:0008006" key="3">
    <source>
        <dbReference type="Google" id="ProtNLM"/>
    </source>
</evidence>
<dbReference type="OrthoDB" id="3343876at2"/>
<dbReference type="EMBL" id="SHKY01000001">
    <property type="protein sequence ID" value="RZU53441.1"/>
    <property type="molecule type" value="Genomic_DNA"/>
</dbReference>
<evidence type="ECO:0000313" key="2">
    <source>
        <dbReference type="Proteomes" id="UP000292564"/>
    </source>
</evidence>
<name>A0A4Q7ZRK6_9ACTN</name>
<organism evidence="1 2">
    <name type="scientific">Krasilnikovia cinnamomea</name>
    <dbReference type="NCBI Taxonomy" id="349313"/>
    <lineage>
        <taxon>Bacteria</taxon>
        <taxon>Bacillati</taxon>
        <taxon>Actinomycetota</taxon>
        <taxon>Actinomycetes</taxon>
        <taxon>Micromonosporales</taxon>
        <taxon>Micromonosporaceae</taxon>
        <taxon>Krasilnikovia</taxon>
    </lineage>
</organism>
<evidence type="ECO:0000313" key="1">
    <source>
        <dbReference type="EMBL" id="RZU53441.1"/>
    </source>
</evidence>
<keyword evidence="2" id="KW-1185">Reference proteome</keyword>
<dbReference type="SUPFAM" id="SSF69304">
    <property type="entry name" value="Tricorn protease N-terminal domain"/>
    <property type="match status" value="1"/>
</dbReference>
<gene>
    <name evidence="1" type="ORF">EV385_5368</name>
</gene>
<proteinExistence type="predicted"/>